<keyword evidence="3" id="KW-1185">Reference proteome</keyword>
<dbReference type="AlphaFoldDB" id="A0A8H4AF68"/>
<protein>
    <submittedName>
        <fullName evidence="2">Kinase-like protein</fullName>
    </submittedName>
</protein>
<dbReference type="EMBL" id="WTPW01000690">
    <property type="protein sequence ID" value="KAF0488267.1"/>
    <property type="molecule type" value="Genomic_DNA"/>
</dbReference>
<dbReference type="PANTHER" id="PTHR44329">
    <property type="entry name" value="SERINE/THREONINE-PROTEIN KINASE TNNI3K-RELATED"/>
    <property type="match status" value="1"/>
</dbReference>
<dbReference type="OrthoDB" id="4062651at2759"/>
<keyword evidence="2" id="KW-0808">Transferase</keyword>
<dbReference type="Pfam" id="PF00069">
    <property type="entry name" value="Pkinase"/>
    <property type="match status" value="1"/>
</dbReference>
<dbReference type="GO" id="GO:0004674">
    <property type="term" value="F:protein serine/threonine kinase activity"/>
    <property type="evidence" value="ECO:0007669"/>
    <property type="project" value="TreeGrafter"/>
</dbReference>
<reference evidence="2 3" key="1">
    <citation type="journal article" date="2019" name="Environ. Microbiol.">
        <title>At the nexus of three kingdoms: the genome of the mycorrhizal fungus Gigaspora margarita provides insights into plant, endobacterial and fungal interactions.</title>
        <authorList>
            <person name="Venice F."/>
            <person name="Ghignone S."/>
            <person name="Salvioli di Fossalunga A."/>
            <person name="Amselem J."/>
            <person name="Novero M."/>
            <person name="Xianan X."/>
            <person name="Sedzielewska Toro K."/>
            <person name="Morin E."/>
            <person name="Lipzen A."/>
            <person name="Grigoriev I.V."/>
            <person name="Henrissat B."/>
            <person name="Martin F.M."/>
            <person name="Bonfante P."/>
        </authorList>
    </citation>
    <scope>NUCLEOTIDE SEQUENCE [LARGE SCALE GENOMIC DNA]</scope>
    <source>
        <strain evidence="2 3">BEG34</strain>
    </source>
</reference>
<keyword evidence="2" id="KW-0418">Kinase</keyword>
<dbReference type="Gene3D" id="1.10.510.10">
    <property type="entry name" value="Transferase(Phosphotransferase) domain 1"/>
    <property type="match status" value="1"/>
</dbReference>
<feature type="domain" description="Protein kinase" evidence="1">
    <location>
        <begin position="1"/>
        <end position="201"/>
    </location>
</feature>
<dbReference type="PROSITE" id="PS50011">
    <property type="entry name" value="PROTEIN_KINASE_DOM"/>
    <property type="match status" value="1"/>
</dbReference>
<dbReference type="GO" id="GO:0005524">
    <property type="term" value="F:ATP binding"/>
    <property type="evidence" value="ECO:0007669"/>
    <property type="project" value="InterPro"/>
</dbReference>
<evidence type="ECO:0000313" key="3">
    <source>
        <dbReference type="Proteomes" id="UP000439903"/>
    </source>
</evidence>
<dbReference type="Proteomes" id="UP000439903">
    <property type="component" value="Unassembled WGS sequence"/>
</dbReference>
<dbReference type="InterPro" id="IPR000719">
    <property type="entry name" value="Prot_kinase_dom"/>
</dbReference>
<organism evidence="2 3">
    <name type="scientific">Gigaspora margarita</name>
    <dbReference type="NCBI Taxonomy" id="4874"/>
    <lineage>
        <taxon>Eukaryota</taxon>
        <taxon>Fungi</taxon>
        <taxon>Fungi incertae sedis</taxon>
        <taxon>Mucoromycota</taxon>
        <taxon>Glomeromycotina</taxon>
        <taxon>Glomeromycetes</taxon>
        <taxon>Diversisporales</taxon>
        <taxon>Gigasporaceae</taxon>
        <taxon>Gigaspora</taxon>
    </lineage>
</organism>
<dbReference type="InterPro" id="IPR011009">
    <property type="entry name" value="Kinase-like_dom_sf"/>
</dbReference>
<gene>
    <name evidence="2" type="ORF">F8M41_022354</name>
</gene>
<accession>A0A8H4AF68</accession>
<comment type="caution">
    <text evidence="2">The sequence shown here is derived from an EMBL/GenBank/DDBJ whole genome shotgun (WGS) entry which is preliminary data.</text>
</comment>
<evidence type="ECO:0000313" key="2">
    <source>
        <dbReference type="EMBL" id="KAF0488267.1"/>
    </source>
</evidence>
<proteinExistence type="predicted"/>
<dbReference type="InterPro" id="IPR051681">
    <property type="entry name" value="Ser/Thr_Kinases-Pseudokinases"/>
</dbReference>
<name>A0A8H4AF68_GIGMA</name>
<sequence length="201" mass="23557">MDLKNFILKTSYEKNIMLYSRQWLKNRQKIGEDLEIILKYANYGDLRNYYLQTNLSWSNKVTIAKEIINGINYLHNNEIIHRDLHTKNILLDNGIIKITDFGLAKQINNHNSISYLGMPGFVDPECMITRDKKSDIFSYRVILWEIANEKIPQGGVKLENNNLSIPNEYKQISSMCLDSRNQRPDGNYIYNFLNTYEACGY</sequence>
<evidence type="ECO:0000259" key="1">
    <source>
        <dbReference type="PROSITE" id="PS50011"/>
    </source>
</evidence>
<dbReference type="SUPFAM" id="SSF56112">
    <property type="entry name" value="Protein kinase-like (PK-like)"/>
    <property type="match status" value="1"/>
</dbReference>